<feature type="compositionally biased region" description="Basic and acidic residues" evidence="1">
    <location>
        <begin position="167"/>
        <end position="176"/>
    </location>
</feature>
<dbReference type="HOGENOM" id="CLU_1328957_0_0_1"/>
<accession>H2Y110</accession>
<evidence type="ECO:0000256" key="1">
    <source>
        <dbReference type="SAM" id="MobiDB-lite"/>
    </source>
</evidence>
<reference evidence="2" key="2">
    <citation type="journal article" date="2008" name="Genome Biol.">
        <title>Improved genome assembly and evidence-based global gene model set for the chordate Ciona intestinalis: new insight into intron and operon populations.</title>
        <authorList>
            <person name="Satou Y."/>
            <person name="Mineta K."/>
            <person name="Ogasawara M."/>
            <person name="Sasakura Y."/>
            <person name="Shoguchi E."/>
            <person name="Ueno K."/>
            <person name="Yamada L."/>
            <person name="Matsumoto J."/>
            <person name="Wasserscheid J."/>
            <person name="Dewar K."/>
            <person name="Wiley G.B."/>
            <person name="Macmil S.L."/>
            <person name="Roe B.A."/>
            <person name="Zeller R.W."/>
            <person name="Hastings K.E."/>
            <person name="Lemaire P."/>
            <person name="Lindquist E."/>
            <person name="Endo T."/>
            <person name="Hotta K."/>
            <person name="Inaba K."/>
        </authorList>
    </citation>
    <scope>NUCLEOTIDE SEQUENCE [LARGE SCALE GENOMIC DNA]</scope>
    <source>
        <strain evidence="2">wild type</strain>
    </source>
</reference>
<dbReference type="AlphaFoldDB" id="H2Y110"/>
<proteinExistence type="predicted"/>
<dbReference type="InParanoid" id="H2Y110"/>
<dbReference type="Proteomes" id="UP000008144">
    <property type="component" value="Chromosome 10"/>
</dbReference>
<feature type="region of interest" description="Disordered" evidence="1">
    <location>
        <begin position="52"/>
        <end position="90"/>
    </location>
</feature>
<reference evidence="2" key="4">
    <citation type="submission" date="2025-09" db="UniProtKB">
        <authorList>
            <consortium name="Ensembl"/>
        </authorList>
    </citation>
    <scope>IDENTIFICATION</scope>
</reference>
<keyword evidence="3" id="KW-1185">Reference proteome</keyword>
<evidence type="ECO:0000313" key="2">
    <source>
        <dbReference type="Ensembl" id="ENSCINP00000035594.1"/>
    </source>
</evidence>
<sequence>MPPNMSYPQQYPPMPGIATTPLSYSLRVTMAMAGSINTDTLSPTTIPRFNFANQPQKPQPASYRQQPVNQSYPLPNQYTNLPNPAAHNQNTQDLGEQAAALERLIEFYSAKNNLTGEEKKIVRSIISAQIQNKQLPMPNAHHTQLTGNQNKAEEKDTKSSGHKRRRSFEAKQEEKKSKIKRKKKERLNLLSTGLDESLPLYDDDVDD</sequence>
<dbReference type="Ensembl" id="ENSCINT00000036875.1">
    <property type="protein sequence ID" value="ENSCINP00000035594.1"/>
    <property type="gene ID" value="ENSCING00000023122.1"/>
</dbReference>
<feature type="compositionally biased region" description="Polar residues" evidence="1">
    <location>
        <begin position="62"/>
        <end position="90"/>
    </location>
</feature>
<organism evidence="2 3">
    <name type="scientific">Ciona intestinalis</name>
    <name type="common">Transparent sea squirt</name>
    <name type="synonym">Ascidia intestinalis</name>
    <dbReference type="NCBI Taxonomy" id="7719"/>
    <lineage>
        <taxon>Eukaryota</taxon>
        <taxon>Metazoa</taxon>
        <taxon>Chordata</taxon>
        <taxon>Tunicata</taxon>
        <taxon>Ascidiacea</taxon>
        <taxon>Phlebobranchia</taxon>
        <taxon>Cionidae</taxon>
        <taxon>Ciona</taxon>
    </lineage>
</organism>
<feature type="compositionally biased region" description="Polar residues" evidence="1">
    <location>
        <begin position="141"/>
        <end position="150"/>
    </location>
</feature>
<reference evidence="3" key="1">
    <citation type="journal article" date="2002" name="Science">
        <title>The draft genome of Ciona intestinalis: insights into chordate and vertebrate origins.</title>
        <authorList>
            <person name="Dehal P."/>
            <person name="Satou Y."/>
            <person name="Campbell R.K."/>
            <person name="Chapman J."/>
            <person name="Degnan B."/>
            <person name="De Tomaso A."/>
            <person name="Davidson B."/>
            <person name="Di Gregorio A."/>
            <person name="Gelpke M."/>
            <person name="Goodstein D.M."/>
            <person name="Harafuji N."/>
            <person name="Hastings K.E."/>
            <person name="Ho I."/>
            <person name="Hotta K."/>
            <person name="Huang W."/>
            <person name="Kawashima T."/>
            <person name="Lemaire P."/>
            <person name="Martinez D."/>
            <person name="Meinertzhagen I.A."/>
            <person name="Necula S."/>
            <person name="Nonaka M."/>
            <person name="Putnam N."/>
            <person name="Rash S."/>
            <person name="Saiga H."/>
            <person name="Satake M."/>
            <person name="Terry A."/>
            <person name="Yamada L."/>
            <person name="Wang H.G."/>
            <person name="Awazu S."/>
            <person name="Azumi K."/>
            <person name="Boore J."/>
            <person name="Branno M."/>
            <person name="Chin-Bow S."/>
            <person name="DeSantis R."/>
            <person name="Doyle S."/>
            <person name="Francino P."/>
            <person name="Keys D.N."/>
            <person name="Haga S."/>
            <person name="Hayashi H."/>
            <person name="Hino K."/>
            <person name="Imai K.S."/>
            <person name="Inaba K."/>
            <person name="Kano S."/>
            <person name="Kobayashi K."/>
            <person name="Kobayashi M."/>
            <person name="Lee B.I."/>
            <person name="Makabe K.W."/>
            <person name="Manohar C."/>
            <person name="Matassi G."/>
            <person name="Medina M."/>
            <person name="Mochizuki Y."/>
            <person name="Mount S."/>
            <person name="Morishita T."/>
            <person name="Miura S."/>
            <person name="Nakayama A."/>
            <person name="Nishizaka S."/>
            <person name="Nomoto H."/>
            <person name="Ohta F."/>
            <person name="Oishi K."/>
            <person name="Rigoutsos I."/>
            <person name="Sano M."/>
            <person name="Sasaki A."/>
            <person name="Sasakura Y."/>
            <person name="Shoguchi E."/>
            <person name="Shin-i T."/>
            <person name="Spagnuolo A."/>
            <person name="Stainier D."/>
            <person name="Suzuki M.M."/>
            <person name="Tassy O."/>
            <person name="Takatori N."/>
            <person name="Tokuoka M."/>
            <person name="Yagi K."/>
            <person name="Yoshizaki F."/>
            <person name="Wada S."/>
            <person name="Zhang C."/>
            <person name="Hyatt P.D."/>
            <person name="Larimer F."/>
            <person name="Detter C."/>
            <person name="Doggett N."/>
            <person name="Glavina T."/>
            <person name="Hawkins T."/>
            <person name="Richardson P."/>
            <person name="Lucas S."/>
            <person name="Kohara Y."/>
            <person name="Levine M."/>
            <person name="Satoh N."/>
            <person name="Rokhsar D.S."/>
        </authorList>
    </citation>
    <scope>NUCLEOTIDE SEQUENCE [LARGE SCALE GENOMIC DNA]</scope>
</reference>
<name>H2Y110_CIOIN</name>
<feature type="region of interest" description="Disordered" evidence="1">
    <location>
        <begin position="133"/>
        <end position="188"/>
    </location>
</feature>
<reference evidence="2" key="3">
    <citation type="submission" date="2025-08" db="UniProtKB">
        <authorList>
            <consortium name="Ensembl"/>
        </authorList>
    </citation>
    <scope>IDENTIFICATION</scope>
</reference>
<dbReference type="EMBL" id="EAAA01000612">
    <property type="status" value="NOT_ANNOTATED_CDS"/>
    <property type="molecule type" value="Genomic_DNA"/>
</dbReference>
<protein>
    <submittedName>
        <fullName evidence="2">Uncharacterized protein</fullName>
    </submittedName>
</protein>
<evidence type="ECO:0000313" key="3">
    <source>
        <dbReference type="Proteomes" id="UP000008144"/>
    </source>
</evidence>